<gene>
    <name evidence="2" type="ORF">F4Y08_10705</name>
</gene>
<dbReference type="AlphaFoldDB" id="A0A6B1DUR7"/>
<dbReference type="NCBIfam" id="NF033537">
    <property type="entry name" value="lasso_biosyn_B2"/>
    <property type="match status" value="1"/>
</dbReference>
<evidence type="ECO:0000259" key="1">
    <source>
        <dbReference type="Pfam" id="PF13471"/>
    </source>
</evidence>
<dbReference type="InterPro" id="IPR032708">
    <property type="entry name" value="McjB_C"/>
</dbReference>
<dbReference type="Pfam" id="PF13471">
    <property type="entry name" value="Transglut_core3"/>
    <property type="match status" value="1"/>
</dbReference>
<feature type="domain" description="Microcin J25-processing protein McjB C-terminal" evidence="1">
    <location>
        <begin position="44"/>
        <end position="150"/>
    </location>
</feature>
<protein>
    <submittedName>
        <fullName evidence="2">Lasso peptide biosynthesis B2 protein</fullName>
    </submittedName>
</protein>
<dbReference type="InterPro" id="IPR053521">
    <property type="entry name" value="McjB-like"/>
</dbReference>
<dbReference type="EMBL" id="VXPY01000077">
    <property type="protein sequence ID" value="MYD90787.1"/>
    <property type="molecule type" value="Genomic_DNA"/>
</dbReference>
<accession>A0A6B1DUR7</accession>
<proteinExistence type="predicted"/>
<name>A0A6B1DUR7_9CHLR</name>
<organism evidence="2">
    <name type="scientific">Caldilineaceae bacterium SB0662_bin_9</name>
    <dbReference type="NCBI Taxonomy" id="2605258"/>
    <lineage>
        <taxon>Bacteria</taxon>
        <taxon>Bacillati</taxon>
        <taxon>Chloroflexota</taxon>
        <taxon>Caldilineae</taxon>
        <taxon>Caldilineales</taxon>
        <taxon>Caldilineaceae</taxon>
    </lineage>
</organism>
<reference evidence="2" key="1">
    <citation type="submission" date="2019-09" db="EMBL/GenBank/DDBJ databases">
        <title>Characterisation of the sponge microbiome using genome-centric metagenomics.</title>
        <authorList>
            <person name="Engelberts J.P."/>
            <person name="Robbins S.J."/>
            <person name="De Goeij J.M."/>
            <person name="Aranda M."/>
            <person name="Bell S.C."/>
            <person name="Webster N.S."/>
        </authorList>
    </citation>
    <scope>NUCLEOTIDE SEQUENCE</scope>
    <source>
        <strain evidence="2">SB0662_bin_9</strain>
    </source>
</reference>
<sequence length="179" mass="20716">MKVSFGSLIETWRLRLHTLRRWDPLRRTLAWQAFWWLGWYRLLILTVGFRRFAWLHGWFMAETLRGSSHAQRHLASEIGFAVRRIADHTPWQSACLPQALAAQRMCRRRGLGSTLYLGVARSGDTEIEAHAWLRCGDAILTGEEEMADFIQVASYALDVGVLYRPRRVRFGAQIGEMSL</sequence>
<evidence type="ECO:0000313" key="2">
    <source>
        <dbReference type="EMBL" id="MYD90787.1"/>
    </source>
</evidence>
<comment type="caution">
    <text evidence="2">The sequence shown here is derived from an EMBL/GenBank/DDBJ whole genome shotgun (WGS) entry which is preliminary data.</text>
</comment>